<proteinExistence type="predicted"/>
<dbReference type="Ensembl" id="ENSOSIT00000002852.1">
    <property type="protein sequence ID" value="ENSOSIP00000002657.1"/>
    <property type="gene ID" value="ENSOSIG00000001632.1"/>
</dbReference>
<keyword evidence="2" id="KW-1185">Reference proteome</keyword>
<evidence type="ECO:0000313" key="1">
    <source>
        <dbReference type="Ensembl" id="ENSOSIP00000002657.1"/>
    </source>
</evidence>
<reference evidence="1" key="1">
    <citation type="submission" date="2025-08" db="UniProtKB">
        <authorList>
            <consortium name="Ensembl"/>
        </authorList>
    </citation>
    <scope>IDENTIFICATION</scope>
</reference>
<protein>
    <submittedName>
        <fullName evidence="1">Uncharacterized protein</fullName>
    </submittedName>
</protein>
<dbReference type="AlphaFoldDB" id="A0A8C8DEG6"/>
<evidence type="ECO:0000313" key="2">
    <source>
        <dbReference type="Proteomes" id="UP000694383"/>
    </source>
</evidence>
<reference evidence="1" key="2">
    <citation type="submission" date="2025-09" db="UniProtKB">
        <authorList>
            <consortium name="Ensembl"/>
        </authorList>
    </citation>
    <scope>IDENTIFICATION</scope>
</reference>
<organism evidence="1 2">
    <name type="scientific">Oryzias sinensis</name>
    <name type="common">Chinese medaka</name>
    <dbReference type="NCBI Taxonomy" id="183150"/>
    <lineage>
        <taxon>Eukaryota</taxon>
        <taxon>Metazoa</taxon>
        <taxon>Chordata</taxon>
        <taxon>Craniata</taxon>
        <taxon>Vertebrata</taxon>
        <taxon>Euteleostomi</taxon>
        <taxon>Actinopterygii</taxon>
        <taxon>Neopterygii</taxon>
        <taxon>Teleostei</taxon>
        <taxon>Neoteleostei</taxon>
        <taxon>Acanthomorphata</taxon>
        <taxon>Ovalentaria</taxon>
        <taxon>Atherinomorphae</taxon>
        <taxon>Beloniformes</taxon>
        <taxon>Adrianichthyidae</taxon>
        <taxon>Oryziinae</taxon>
        <taxon>Oryzias</taxon>
    </lineage>
</organism>
<accession>A0A8C8DEG6</accession>
<sequence>MEKHIMGVHFIKKEAEGEDPADVGVILMENLRAPARACAAMLGVIYATNLAYPKELRCYDEFIQKVVMQMNGEKIYPKTPCAQKQKEHRICGALKPNYRS</sequence>
<name>A0A8C8DEG6_9TELE</name>
<dbReference type="Proteomes" id="UP000694383">
    <property type="component" value="Unplaced"/>
</dbReference>